<dbReference type="AlphaFoldDB" id="A0A413FAZ9"/>
<name>A0A413FAZ9_9FIRM</name>
<evidence type="ECO:0000313" key="2">
    <source>
        <dbReference type="Proteomes" id="UP000283880"/>
    </source>
</evidence>
<comment type="caution">
    <text evidence="1">The sequence shown here is derived from an EMBL/GenBank/DDBJ whole genome shotgun (WGS) entry which is preliminary data.</text>
</comment>
<dbReference type="EMBL" id="QSBM01000017">
    <property type="protein sequence ID" value="RGX26081.1"/>
    <property type="molecule type" value="Genomic_DNA"/>
</dbReference>
<dbReference type="Proteomes" id="UP000283880">
    <property type="component" value="Unassembled WGS sequence"/>
</dbReference>
<evidence type="ECO:0000313" key="1">
    <source>
        <dbReference type="EMBL" id="RGX26081.1"/>
    </source>
</evidence>
<organism evidence="1 2">
    <name type="scientific">Enterocloster asparagiformis</name>
    <dbReference type="NCBI Taxonomy" id="333367"/>
    <lineage>
        <taxon>Bacteria</taxon>
        <taxon>Bacillati</taxon>
        <taxon>Bacillota</taxon>
        <taxon>Clostridia</taxon>
        <taxon>Lachnospirales</taxon>
        <taxon>Lachnospiraceae</taxon>
        <taxon>Enterocloster</taxon>
    </lineage>
</organism>
<gene>
    <name evidence="1" type="ORF">DWV29_19985</name>
</gene>
<proteinExistence type="predicted"/>
<accession>A0A413FAZ9</accession>
<protein>
    <submittedName>
        <fullName evidence="1">Uncharacterized protein</fullName>
    </submittedName>
</protein>
<dbReference type="OrthoDB" id="2086691at2"/>
<reference evidence="1 2" key="1">
    <citation type="submission" date="2018-08" db="EMBL/GenBank/DDBJ databases">
        <title>A genome reference for cultivated species of the human gut microbiota.</title>
        <authorList>
            <person name="Zou Y."/>
            <person name="Xue W."/>
            <person name="Luo G."/>
        </authorList>
    </citation>
    <scope>NUCLEOTIDE SEQUENCE [LARGE SCALE GENOMIC DNA]</scope>
    <source>
        <strain evidence="1 2">AF04-15</strain>
    </source>
</reference>
<sequence length="61" mass="6970">MTFLVRVLFRRNDTWQGTVCWKEKGEQASFRSFLELLIMVDSAVRRAGFQRESGASGEVTA</sequence>